<proteinExistence type="predicted"/>
<reference evidence="3" key="1">
    <citation type="submission" date="2023-06" db="EMBL/GenBank/DDBJ databases">
        <authorList>
            <person name="Delattre M."/>
        </authorList>
    </citation>
    <scope>NUCLEOTIDE SEQUENCE</scope>
    <source>
        <strain evidence="3">AF72</strain>
    </source>
</reference>
<gene>
    <name evidence="3" type="ORF">MSPICULIGERA_LOCUS13768</name>
</gene>
<feature type="transmembrane region" description="Helical" evidence="2">
    <location>
        <begin position="80"/>
        <end position="101"/>
    </location>
</feature>
<evidence type="ECO:0000256" key="1">
    <source>
        <dbReference type="SAM" id="MobiDB-lite"/>
    </source>
</evidence>
<keyword evidence="2" id="KW-1133">Transmembrane helix</keyword>
<feature type="compositionally biased region" description="Polar residues" evidence="1">
    <location>
        <begin position="1"/>
        <end position="16"/>
    </location>
</feature>
<dbReference type="AlphaFoldDB" id="A0AA36CU96"/>
<accession>A0AA36CU96</accession>
<protein>
    <submittedName>
        <fullName evidence="3">Uncharacterized protein</fullName>
    </submittedName>
</protein>
<keyword evidence="4" id="KW-1185">Reference proteome</keyword>
<comment type="caution">
    <text evidence="3">The sequence shown here is derived from an EMBL/GenBank/DDBJ whole genome shotgun (WGS) entry which is preliminary data.</text>
</comment>
<dbReference type="EMBL" id="CATQJA010002639">
    <property type="protein sequence ID" value="CAJ0575458.1"/>
    <property type="molecule type" value="Genomic_DNA"/>
</dbReference>
<organism evidence="3 4">
    <name type="scientific">Mesorhabditis spiculigera</name>
    <dbReference type="NCBI Taxonomy" id="96644"/>
    <lineage>
        <taxon>Eukaryota</taxon>
        <taxon>Metazoa</taxon>
        <taxon>Ecdysozoa</taxon>
        <taxon>Nematoda</taxon>
        <taxon>Chromadorea</taxon>
        <taxon>Rhabditida</taxon>
        <taxon>Rhabditina</taxon>
        <taxon>Rhabditomorpha</taxon>
        <taxon>Rhabditoidea</taxon>
        <taxon>Rhabditidae</taxon>
        <taxon>Mesorhabditinae</taxon>
        <taxon>Mesorhabditis</taxon>
    </lineage>
</organism>
<evidence type="ECO:0000313" key="4">
    <source>
        <dbReference type="Proteomes" id="UP001177023"/>
    </source>
</evidence>
<feature type="non-terminal residue" evidence="3">
    <location>
        <position position="419"/>
    </location>
</feature>
<evidence type="ECO:0000256" key="2">
    <source>
        <dbReference type="SAM" id="Phobius"/>
    </source>
</evidence>
<sequence length="419" mass="47771">MDEETAGTSCSQQSVEMTPLTMKYPHPPSSTFTYDSGPPRPAPSAELVIPNMPSHTARDTVKGRRRQEIYCKIPRWIVSLFKYSMLVAILVLAISGAFLLIKELLKAPEITPPLQRNDEPISILMDDRFALGIVLIEGQLIVTFADTRPTTFQTSSYDEKLVVHGNTLTHPIPHAVLDYPCEENRVVNAATCCTVPAYGITCLLRSEYGKWTNFHLNATKTQFYKRGDKYEVLVQERAKARPMLLEHNGTKTKLHHDCAGDGFEVAHWQMSPQPDAGHGMDILLILYEEHENGANAVKHRLEIWDDPRAERPTRCVHWNEQLGLVEGIWLNGEHLWLYHCTTVQHCIIEARIAEDLRVIYNYPLNEKKRFVWSSSSSTDRGRMVGVARDNVLSLFSYTNNLGGARKETRLWRETFHFNK</sequence>
<keyword evidence="2" id="KW-0472">Membrane</keyword>
<dbReference type="Proteomes" id="UP001177023">
    <property type="component" value="Unassembled WGS sequence"/>
</dbReference>
<keyword evidence="2" id="KW-0812">Transmembrane</keyword>
<evidence type="ECO:0000313" key="3">
    <source>
        <dbReference type="EMBL" id="CAJ0575458.1"/>
    </source>
</evidence>
<name>A0AA36CU96_9BILA</name>
<feature type="region of interest" description="Disordered" evidence="1">
    <location>
        <begin position="1"/>
        <end position="20"/>
    </location>
</feature>